<reference evidence="3" key="1">
    <citation type="journal article" date="2011" name="Nat. Biotechnol.">
        <title>The genomic sequence of the Chinese hamster ovary (CHO)-K1 cell line.</title>
        <authorList>
            <person name="Xu X."/>
            <person name="Nagarajan H."/>
            <person name="Lewis N.E."/>
            <person name="Pan S."/>
            <person name="Cai Z."/>
            <person name="Liu X."/>
            <person name="Chen W."/>
            <person name="Xie M."/>
            <person name="Wang W."/>
            <person name="Hammond S."/>
            <person name="Andersen M.R."/>
            <person name="Neff N."/>
            <person name="Passarelli B."/>
            <person name="Koh W."/>
            <person name="Fan H.C."/>
            <person name="Wang J."/>
            <person name="Gui Y."/>
            <person name="Lee K.H."/>
            <person name="Betenbaugh M.J."/>
            <person name="Quake S.R."/>
            <person name="Famili I."/>
            <person name="Palsson B.O."/>
            <person name="Wang J."/>
        </authorList>
    </citation>
    <scope>NUCLEOTIDE SEQUENCE [LARGE SCALE GENOMIC DNA]</scope>
    <source>
        <strain evidence="3">CHO K1 cell line</strain>
    </source>
</reference>
<feature type="region of interest" description="Disordered" evidence="1">
    <location>
        <begin position="1"/>
        <end position="20"/>
    </location>
</feature>
<evidence type="ECO:0000313" key="3">
    <source>
        <dbReference type="Proteomes" id="UP000001075"/>
    </source>
</evidence>
<proteinExistence type="predicted"/>
<accession>G3IH94</accession>
<dbReference type="InParanoid" id="G3IH94"/>
<dbReference type="Proteomes" id="UP000001075">
    <property type="component" value="Unassembled WGS sequence"/>
</dbReference>
<dbReference type="EMBL" id="JH002739">
    <property type="protein sequence ID" value="EGW05434.1"/>
    <property type="molecule type" value="Genomic_DNA"/>
</dbReference>
<evidence type="ECO:0000313" key="2">
    <source>
        <dbReference type="EMBL" id="EGW05434.1"/>
    </source>
</evidence>
<sequence length="101" mass="11033">MGKTVSRWEPGQDYGHKSTFSGTKCLAICSRTQLGSFKSKLAACLDSTCGRRKKPRWALNTRHSLEGDSKQMSAFLGQNGLTETDGNSERESIIFGSDATL</sequence>
<dbReference type="AlphaFoldDB" id="G3IH94"/>
<name>G3IH94_CRIGR</name>
<organism evidence="2 3">
    <name type="scientific">Cricetulus griseus</name>
    <name type="common">Chinese hamster</name>
    <name type="synonym">Cricetulus barabensis griseus</name>
    <dbReference type="NCBI Taxonomy" id="10029"/>
    <lineage>
        <taxon>Eukaryota</taxon>
        <taxon>Metazoa</taxon>
        <taxon>Chordata</taxon>
        <taxon>Craniata</taxon>
        <taxon>Vertebrata</taxon>
        <taxon>Euteleostomi</taxon>
        <taxon>Mammalia</taxon>
        <taxon>Eutheria</taxon>
        <taxon>Euarchontoglires</taxon>
        <taxon>Glires</taxon>
        <taxon>Rodentia</taxon>
        <taxon>Myomorpha</taxon>
        <taxon>Muroidea</taxon>
        <taxon>Cricetidae</taxon>
        <taxon>Cricetinae</taxon>
        <taxon>Cricetulus</taxon>
    </lineage>
</organism>
<protein>
    <submittedName>
        <fullName evidence="2">Uncharacterized protein</fullName>
    </submittedName>
</protein>
<gene>
    <name evidence="2" type="ORF">I79_023182</name>
</gene>
<evidence type="ECO:0000256" key="1">
    <source>
        <dbReference type="SAM" id="MobiDB-lite"/>
    </source>
</evidence>